<reference evidence="3 4" key="1">
    <citation type="journal article" date="2012" name="Genome Biol.">
        <title>The genome of the polar eukaryotic microalga coccomyxa subellipsoidea reveals traits of cold adaptation.</title>
        <authorList>
            <person name="Blanc G."/>
            <person name="Agarkova I."/>
            <person name="Grimwood J."/>
            <person name="Kuo A."/>
            <person name="Brueggeman A."/>
            <person name="Dunigan D."/>
            <person name="Gurnon J."/>
            <person name="Ladunga I."/>
            <person name="Lindquist E."/>
            <person name="Lucas S."/>
            <person name="Pangilinan J."/>
            <person name="Proschold T."/>
            <person name="Salamov A."/>
            <person name="Schmutz J."/>
            <person name="Weeks D."/>
            <person name="Yamada T."/>
            <person name="Claverie J.M."/>
            <person name="Grigoriev I."/>
            <person name="Van Etten J."/>
            <person name="Lomsadze A."/>
            <person name="Borodovsky M."/>
        </authorList>
    </citation>
    <scope>NUCLEOTIDE SEQUENCE [LARGE SCALE GENOMIC DNA]</scope>
    <source>
        <strain evidence="3 4">C-169</strain>
    </source>
</reference>
<dbReference type="RefSeq" id="XP_005652326.1">
    <property type="nucleotide sequence ID" value="XM_005652269.1"/>
</dbReference>
<dbReference type="GeneID" id="17045797"/>
<feature type="region of interest" description="Disordered" evidence="1">
    <location>
        <begin position="16"/>
        <end position="48"/>
    </location>
</feature>
<feature type="domain" description="J" evidence="2">
    <location>
        <begin position="65"/>
        <end position="145"/>
    </location>
</feature>
<evidence type="ECO:0000256" key="1">
    <source>
        <dbReference type="SAM" id="MobiDB-lite"/>
    </source>
</evidence>
<comment type="caution">
    <text evidence="3">The sequence shown here is derived from an EMBL/GenBank/DDBJ whole genome shotgun (WGS) entry which is preliminary data.</text>
</comment>
<dbReference type="PANTHER" id="PTHR46620:SF1">
    <property type="entry name" value="J DOMAIN-CONTAINING PROTEIN SPF31"/>
    <property type="match status" value="1"/>
</dbReference>
<proteinExistence type="predicted"/>
<dbReference type="EMBL" id="AGSI01000001">
    <property type="protein sequence ID" value="EIE27782.1"/>
    <property type="molecule type" value="Genomic_DNA"/>
</dbReference>
<dbReference type="eggNOG" id="ENOG502SEKV">
    <property type="taxonomic scope" value="Eukaryota"/>
</dbReference>
<dbReference type="InterPro" id="IPR036869">
    <property type="entry name" value="J_dom_sf"/>
</dbReference>
<dbReference type="OrthoDB" id="10250354at2759"/>
<evidence type="ECO:0000259" key="2">
    <source>
        <dbReference type="PROSITE" id="PS50076"/>
    </source>
</evidence>
<dbReference type="Proteomes" id="UP000007264">
    <property type="component" value="Unassembled WGS sequence"/>
</dbReference>
<dbReference type="STRING" id="574566.I0ZAW3"/>
<gene>
    <name evidence="3" type="ORF">COCSUDRAFT_52268</name>
</gene>
<organism evidence="3 4">
    <name type="scientific">Coccomyxa subellipsoidea (strain C-169)</name>
    <name type="common">Green microalga</name>
    <dbReference type="NCBI Taxonomy" id="574566"/>
    <lineage>
        <taxon>Eukaryota</taxon>
        <taxon>Viridiplantae</taxon>
        <taxon>Chlorophyta</taxon>
        <taxon>core chlorophytes</taxon>
        <taxon>Trebouxiophyceae</taxon>
        <taxon>Trebouxiophyceae incertae sedis</taxon>
        <taxon>Coccomyxaceae</taxon>
        <taxon>Coccomyxa</taxon>
        <taxon>Coccomyxa subellipsoidea</taxon>
    </lineage>
</organism>
<dbReference type="InterPro" id="IPR001623">
    <property type="entry name" value="DnaJ_domain"/>
</dbReference>
<dbReference type="SUPFAM" id="SSF46565">
    <property type="entry name" value="Chaperone J-domain"/>
    <property type="match status" value="1"/>
</dbReference>
<name>I0ZAW3_COCSC</name>
<feature type="region of interest" description="Disordered" evidence="1">
    <location>
        <begin position="197"/>
        <end position="249"/>
    </location>
</feature>
<evidence type="ECO:0000313" key="4">
    <source>
        <dbReference type="Proteomes" id="UP000007264"/>
    </source>
</evidence>
<protein>
    <recommendedName>
        <fullName evidence="2">J domain-containing protein</fullName>
    </recommendedName>
</protein>
<dbReference type="PROSITE" id="PS50076">
    <property type="entry name" value="DNAJ_2"/>
    <property type="match status" value="1"/>
</dbReference>
<dbReference type="SMART" id="SM00271">
    <property type="entry name" value="DnaJ"/>
    <property type="match status" value="1"/>
</dbReference>
<evidence type="ECO:0000313" key="3">
    <source>
        <dbReference type="EMBL" id="EIE27782.1"/>
    </source>
</evidence>
<dbReference type="CDD" id="cd06257">
    <property type="entry name" value="DnaJ"/>
    <property type="match status" value="1"/>
</dbReference>
<accession>I0ZAW3</accession>
<feature type="compositionally biased region" description="Basic and acidic residues" evidence="1">
    <location>
        <begin position="28"/>
        <end position="38"/>
    </location>
</feature>
<dbReference type="KEGG" id="csl:COCSUDRAFT_52268"/>
<dbReference type="Pfam" id="PF00226">
    <property type="entry name" value="DnaJ"/>
    <property type="match status" value="1"/>
</dbReference>
<dbReference type="PANTHER" id="PTHR46620">
    <property type="entry name" value="J DOMAIN-CONTAINING PROTEIN SPF31"/>
    <property type="match status" value="1"/>
</dbReference>
<dbReference type="Gene3D" id="1.10.287.110">
    <property type="entry name" value="DnaJ domain"/>
    <property type="match status" value="1"/>
</dbReference>
<sequence>MDERLLNRVFNEAAASEQALQSAKRRKESKDSAEKGADDANLDTSAPMQASDAIKRILSAKKEKDWFRLLELAPPEMDALGRTVWDVPSAEVSKAYRRLSVLVHPDKNPGPEAREAFECLNEAHRLLRSRGQLEEVLKEHADSARKRKEAAEAAATPEERVVLYAAKKDAAKELQKREGESFQAEIVRQMREKQLAAKRKREIRSSYRREEEEQDEFAATVEEEKAERAASAVKKPAAKKRGGKPSIIF</sequence>
<keyword evidence="4" id="KW-1185">Reference proteome</keyword>
<dbReference type="AlphaFoldDB" id="I0ZAW3"/>